<keyword evidence="2" id="KW-1185">Reference proteome</keyword>
<dbReference type="AlphaFoldDB" id="A0A7H0H1I6"/>
<gene>
    <name evidence="1" type="ORF">H9L05_21735</name>
</gene>
<evidence type="ECO:0000313" key="1">
    <source>
        <dbReference type="EMBL" id="QNP54402.1"/>
    </source>
</evidence>
<dbReference type="RefSeq" id="WP_187734561.1">
    <property type="nucleotide sequence ID" value="NZ_BMFN01000006.1"/>
</dbReference>
<dbReference type="EMBL" id="CP060786">
    <property type="protein sequence ID" value="QNP54402.1"/>
    <property type="molecule type" value="Genomic_DNA"/>
</dbReference>
<keyword evidence="1" id="KW-0614">Plasmid</keyword>
<organism evidence="1 2">
    <name type="scientific">Hymenobacter qilianensis</name>
    <dbReference type="NCBI Taxonomy" id="1385715"/>
    <lineage>
        <taxon>Bacteria</taxon>
        <taxon>Pseudomonadati</taxon>
        <taxon>Bacteroidota</taxon>
        <taxon>Cytophagia</taxon>
        <taxon>Cytophagales</taxon>
        <taxon>Hymenobacteraceae</taxon>
        <taxon>Hymenobacter</taxon>
    </lineage>
</organism>
<name>A0A7H0H1I6_9BACT</name>
<geneLocation type="plasmid" evidence="1 2">
    <name>p_unnamed2</name>
</geneLocation>
<proteinExistence type="predicted"/>
<reference evidence="1 2" key="1">
    <citation type="submission" date="2020-08" db="EMBL/GenBank/DDBJ databases">
        <title>Genome sequence of Hymenobacter qilianensis JCM 19763T.</title>
        <authorList>
            <person name="Hyun D.-W."/>
            <person name="Bae J.-W."/>
        </authorList>
    </citation>
    <scope>NUCLEOTIDE SEQUENCE [LARGE SCALE GENOMIC DNA]</scope>
    <source>
        <strain evidence="1 2">JCM 19763</strain>
        <plasmid evidence="1 2">p_unnamed2</plasmid>
    </source>
</reference>
<protein>
    <submittedName>
        <fullName evidence="1">Uncharacterized protein</fullName>
    </submittedName>
</protein>
<dbReference type="KEGG" id="hqi:H9L05_21735"/>
<dbReference type="Proteomes" id="UP000516093">
    <property type="component" value="Plasmid p_unnamed2"/>
</dbReference>
<evidence type="ECO:0000313" key="2">
    <source>
        <dbReference type="Proteomes" id="UP000516093"/>
    </source>
</evidence>
<sequence>MYTSTSRLRADLLVKSEDGTTQLIIEAKKSSRADIVGVAQVIREQVTATVSSSYFLFISTQKFWLWPPLAMEPTYEGDTATLLERYVDLTKVPLITLGGREFELLIYSWLSSIIFKPATTLLEMPGQQWLVTTGLHPLIYKGYIHLEAEVG</sequence>
<accession>A0A7H0H1I6</accession>